<comment type="caution">
    <text evidence="1">The sequence shown here is derived from an EMBL/GenBank/DDBJ whole genome shotgun (WGS) entry which is preliminary data.</text>
</comment>
<sequence length="139" mass="15553">MSSLPDRFYIILNGLHIVKPDHDPDKRRTASVGGVFLITPTIFELQGDRLISGDRALGRFPAERPGMGPQVLVWFRKEDAHSSHPLLVKARDSKPESRFTVSPLDREGCPMSLCDDQVACWTENETALEVNVEIVPVDE</sequence>
<dbReference type="RefSeq" id="XP_031018290.1">
    <property type="nucleotide sequence ID" value="XM_031157644.1"/>
</dbReference>
<dbReference type="EMBL" id="QKXC01000071">
    <property type="protein sequence ID" value="RBR23699.1"/>
    <property type="molecule type" value="Genomic_DNA"/>
</dbReference>
<protein>
    <submittedName>
        <fullName evidence="1">Uncharacterized protein</fullName>
    </submittedName>
</protein>
<keyword evidence="2" id="KW-1185">Reference proteome</keyword>
<dbReference type="AlphaFoldDB" id="A0A366S314"/>
<reference evidence="1 2" key="1">
    <citation type="submission" date="2018-06" db="EMBL/GenBank/DDBJ databases">
        <title>Fusarium incarnatum-equiseti species complex species 28.</title>
        <authorList>
            <person name="Gardiner D.M."/>
        </authorList>
    </citation>
    <scope>NUCLEOTIDE SEQUENCE [LARGE SCALE GENOMIC DNA]</scope>
    <source>
        <strain evidence="1 2">FIESC_28</strain>
    </source>
</reference>
<evidence type="ECO:0000313" key="2">
    <source>
        <dbReference type="Proteomes" id="UP000253153"/>
    </source>
</evidence>
<evidence type="ECO:0000313" key="1">
    <source>
        <dbReference type="EMBL" id="RBR23699.1"/>
    </source>
</evidence>
<accession>A0A366S314</accession>
<proteinExistence type="predicted"/>
<organism evidence="1 2">
    <name type="scientific">Fusarium coffeatum</name>
    <dbReference type="NCBI Taxonomy" id="231269"/>
    <lineage>
        <taxon>Eukaryota</taxon>
        <taxon>Fungi</taxon>
        <taxon>Dikarya</taxon>
        <taxon>Ascomycota</taxon>
        <taxon>Pezizomycotina</taxon>
        <taxon>Sordariomycetes</taxon>
        <taxon>Hypocreomycetidae</taxon>
        <taxon>Hypocreales</taxon>
        <taxon>Nectriaceae</taxon>
        <taxon>Fusarium</taxon>
        <taxon>Fusarium incarnatum-equiseti species complex</taxon>
    </lineage>
</organism>
<dbReference type="GeneID" id="41992940"/>
<dbReference type="Proteomes" id="UP000253153">
    <property type="component" value="Unassembled WGS sequence"/>
</dbReference>
<dbReference type="OrthoDB" id="4966225at2759"/>
<gene>
    <name evidence="1" type="ORF">FIESC28_03495</name>
</gene>
<name>A0A366S314_9HYPO</name>